<organism evidence="4 5">
    <name type="scientific">Fusarium oxysporum</name>
    <name type="common">Fusarium vascular wilt</name>
    <dbReference type="NCBI Taxonomy" id="5507"/>
    <lineage>
        <taxon>Eukaryota</taxon>
        <taxon>Fungi</taxon>
        <taxon>Dikarya</taxon>
        <taxon>Ascomycota</taxon>
        <taxon>Pezizomycotina</taxon>
        <taxon>Sordariomycetes</taxon>
        <taxon>Hypocreomycetidae</taxon>
        <taxon>Hypocreales</taxon>
        <taxon>Nectriaceae</taxon>
        <taxon>Fusarium</taxon>
        <taxon>Fusarium oxysporum species complex</taxon>
    </lineage>
</organism>
<protein>
    <submittedName>
        <fullName evidence="4">Uncharacterized protein</fullName>
    </submittedName>
</protein>
<dbReference type="OrthoDB" id="5090804at2759"/>
<feature type="region of interest" description="Disordered" evidence="2">
    <location>
        <begin position="118"/>
        <end position="246"/>
    </location>
</feature>
<keyword evidence="3" id="KW-0472">Membrane</keyword>
<evidence type="ECO:0000313" key="4">
    <source>
        <dbReference type="EMBL" id="SCO79415.1"/>
    </source>
</evidence>
<feature type="coiled-coil region" evidence="1">
    <location>
        <begin position="62"/>
        <end position="110"/>
    </location>
</feature>
<feature type="compositionally biased region" description="Low complexity" evidence="2">
    <location>
        <begin position="118"/>
        <end position="129"/>
    </location>
</feature>
<feature type="compositionally biased region" description="Basic and acidic residues" evidence="2">
    <location>
        <begin position="192"/>
        <end position="212"/>
    </location>
</feature>
<dbReference type="VEuPathDB" id="FungiDB:FOZG_01452"/>
<keyword evidence="1" id="KW-0175">Coiled coil</keyword>
<dbReference type="EMBL" id="FMJY01000002">
    <property type="protein sequence ID" value="SCO79415.1"/>
    <property type="molecule type" value="Genomic_DNA"/>
</dbReference>
<gene>
    <name evidence="4" type="ORF">FRV6_03628</name>
</gene>
<feature type="compositionally biased region" description="Polar residues" evidence="2">
    <location>
        <begin position="235"/>
        <end position="246"/>
    </location>
</feature>
<evidence type="ECO:0000256" key="2">
    <source>
        <dbReference type="SAM" id="MobiDB-lite"/>
    </source>
</evidence>
<evidence type="ECO:0000256" key="3">
    <source>
        <dbReference type="SAM" id="Phobius"/>
    </source>
</evidence>
<dbReference type="VEuPathDB" id="FungiDB:FOXG_00716"/>
<proteinExistence type="predicted"/>
<evidence type="ECO:0000313" key="5">
    <source>
        <dbReference type="Proteomes" id="UP000219369"/>
    </source>
</evidence>
<dbReference type="Proteomes" id="UP000219369">
    <property type="component" value="Unassembled WGS sequence"/>
</dbReference>
<accession>A0A2H3T158</accession>
<sequence>MAPIQVVEHKELKSCSSDFVYGDPKGSYLAAIILAVTLTLMTAISISLCLVASQQKGKLKELQSAQRKASKYQAIVQTAQAQALESQHKAEKYEEENLRLSSTVEQWRRNYVELANNHHNSTRSSSSTKESTKHVQIVPPTDWQKPGNSPLRHVEPVSPVSSTASSEYEGFSESAPPSDGYYGSNDQSFTARTERMVAEVRAEQDGSNRVSDKPPQIPRYPFQGSGHKDTAIQDAPSSDSGISVAR</sequence>
<keyword evidence="3" id="KW-1133">Transmembrane helix</keyword>
<dbReference type="VEuPathDB" id="FungiDB:FOMG_01459"/>
<name>A0A2H3T158_FUSOX</name>
<keyword evidence="3" id="KW-0812">Transmembrane</keyword>
<feature type="transmembrane region" description="Helical" evidence="3">
    <location>
        <begin position="28"/>
        <end position="52"/>
    </location>
</feature>
<dbReference type="VEuPathDB" id="FungiDB:FOC4_g10014772"/>
<dbReference type="VEuPathDB" id="FungiDB:FOIG_01251"/>
<evidence type="ECO:0000256" key="1">
    <source>
        <dbReference type="SAM" id="Coils"/>
    </source>
</evidence>
<dbReference type="AlphaFoldDB" id="A0A2H3T158"/>
<dbReference type="VEuPathDB" id="FungiDB:FOC1_g10016019"/>
<reference evidence="5" key="1">
    <citation type="submission" date="2016-09" db="EMBL/GenBank/DDBJ databases">
        <authorList>
            <person name="Guldener U."/>
        </authorList>
    </citation>
    <scope>NUCLEOTIDE SEQUENCE [LARGE SCALE GENOMIC DNA]</scope>
    <source>
        <strain evidence="5">V64-1</strain>
    </source>
</reference>